<accession>A0A1G9GME8</accession>
<dbReference type="OrthoDB" id="1753730at2"/>
<dbReference type="EMBL" id="FNFP01000006">
    <property type="protein sequence ID" value="SDL01834.1"/>
    <property type="molecule type" value="Genomic_DNA"/>
</dbReference>
<dbReference type="AlphaFoldDB" id="A0A1G9GME8"/>
<name>A0A1G9GME8_9FIRM</name>
<keyword evidence="2" id="KW-1185">Reference proteome</keyword>
<dbReference type="STRING" id="393762.SAMN05660472_02471"/>
<protein>
    <submittedName>
        <fullName evidence="1">Uncharacterized protein</fullName>
    </submittedName>
</protein>
<dbReference type="RefSeq" id="WP_090553998.1">
    <property type="nucleotide sequence ID" value="NZ_FNFP01000006.1"/>
</dbReference>
<sequence>MIKAYMVGITTHYEGEDIEIRYSIYNDEKLLCKKSFFKEYKKPAIVGQVALITVLQELEDFVDDEIMIVINDPALNEQVKGTSTTRNRDVLKMARLVKEELGKFKNPIIIKDVSGDSVELAKWNEELK</sequence>
<dbReference type="Proteomes" id="UP000198718">
    <property type="component" value="Unassembled WGS sequence"/>
</dbReference>
<organism evidence="1 2">
    <name type="scientific">Natronincola ferrireducens</name>
    <dbReference type="NCBI Taxonomy" id="393762"/>
    <lineage>
        <taxon>Bacteria</taxon>
        <taxon>Bacillati</taxon>
        <taxon>Bacillota</taxon>
        <taxon>Clostridia</taxon>
        <taxon>Peptostreptococcales</taxon>
        <taxon>Natronincolaceae</taxon>
        <taxon>Natronincola</taxon>
    </lineage>
</organism>
<reference evidence="1 2" key="1">
    <citation type="submission" date="2016-10" db="EMBL/GenBank/DDBJ databases">
        <authorList>
            <person name="de Groot N.N."/>
        </authorList>
    </citation>
    <scope>NUCLEOTIDE SEQUENCE [LARGE SCALE GENOMIC DNA]</scope>
    <source>
        <strain evidence="1 2">DSM 18346</strain>
    </source>
</reference>
<proteinExistence type="predicted"/>
<evidence type="ECO:0000313" key="1">
    <source>
        <dbReference type="EMBL" id="SDL01834.1"/>
    </source>
</evidence>
<gene>
    <name evidence="1" type="ORF">SAMN05660472_02471</name>
</gene>
<evidence type="ECO:0000313" key="2">
    <source>
        <dbReference type="Proteomes" id="UP000198718"/>
    </source>
</evidence>